<organism evidence="3 4">
    <name type="scientific">Xenophilus arseniciresistens</name>
    <dbReference type="NCBI Taxonomy" id="1283306"/>
    <lineage>
        <taxon>Bacteria</taxon>
        <taxon>Pseudomonadati</taxon>
        <taxon>Pseudomonadota</taxon>
        <taxon>Betaproteobacteria</taxon>
        <taxon>Burkholderiales</taxon>
        <taxon>Comamonadaceae</taxon>
        <taxon>Xenophilus</taxon>
    </lineage>
</organism>
<accession>A0AAE3NB18</accession>
<reference evidence="3" key="1">
    <citation type="submission" date="2023-01" db="EMBL/GenBank/DDBJ databases">
        <title>Xenophilus mangrovi sp. nov., isolated from soil of Mangrove nature reserve.</title>
        <authorList>
            <person name="Xu S."/>
            <person name="Liu Z."/>
            <person name="Xu Y."/>
        </authorList>
    </citation>
    <scope>NUCLEOTIDE SEQUENCE</scope>
    <source>
        <strain evidence="3">YW8</strain>
    </source>
</reference>
<keyword evidence="2" id="KW-1133">Transmembrane helix</keyword>
<evidence type="ECO:0000313" key="4">
    <source>
        <dbReference type="Proteomes" id="UP001212602"/>
    </source>
</evidence>
<sequence>MKVLSSWRAVRLWETQFERELHQRHSLRVHGFVIGTLMLLLMWAVAALQMHLGVQSLALRYALTLGVGYLAYLLVLRWWAQHLVRRDGLDDPGLDGGSFEGSGSHGSGSGTDASVPMRSGRGGDYAGGGASGDFDSAPVQALSQTTDAAEGGLGLGDVASGALDAAGSADEGAVVVVPVVAVFLIGAAILFGAGSLVVMYFGVDALLAVAIEVAFSYTAARTAVRVSREGWLTAAVRLTWKPLLGALACAVLLGLAIDHFLPQANSLPEALRLMRLG</sequence>
<dbReference type="Proteomes" id="UP001212602">
    <property type="component" value="Unassembled WGS sequence"/>
</dbReference>
<gene>
    <name evidence="3" type="ORF">PGB34_18440</name>
</gene>
<keyword evidence="2" id="KW-0812">Transmembrane</keyword>
<feature type="region of interest" description="Disordered" evidence="1">
    <location>
        <begin position="95"/>
        <end position="115"/>
    </location>
</feature>
<feature type="compositionally biased region" description="Gly residues" evidence="1">
    <location>
        <begin position="95"/>
        <end position="109"/>
    </location>
</feature>
<evidence type="ECO:0000313" key="3">
    <source>
        <dbReference type="EMBL" id="MDA7418351.1"/>
    </source>
</evidence>
<keyword evidence="2" id="KW-0472">Membrane</keyword>
<feature type="transmembrane region" description="Helical" evidence="2">
    <location>
        <begin position="238"/>
        <end position="257"/>
    </location>
</feature>
<feature type="transmembrane region" description="Helical" evidence="2">
    <location>
        <begin position="29"/>
        <end position="52"/>
    </location>
</feature>
<feature type="transmembrane region" description="Helical" evidence="2">
    <location>
        <begin position="58"/>
        <end position="79"/>
    </location>
</feature>
<proteinExistence type="predicted"/>
<evidence type="ECO:0000256" key="1">
    <source>
        <dbReference type="SAM" id="MobiDB-lite"/>
    </source>
</evidence>
<feature type="transmembrane region" description="Helical" evidence="2">
    <location>
        <begin position="197"/>
        <end position="217"/>
    </location>
</feature>
<protein>
    <submittedName>
        <fullName evidence="3">Uncharacterized protein</fullName>
    </submittedName>
</protein>
<evidence type="ECO:0000256" key="2">
    <source>
        <dbReference type="SAM" id="Phobius"/>
    </source>
</evidence>
<name>A0AAE3NB18_9BURK</name>
<feature type="transmembrane region" description="Helical" evidence="2">
    <location>
        <begin position="173"/>
        <end position="191"/>
    </location>
</feature>
<dbReference type="AlphaFoldDB" id="A0AAE3NB18"/>
<keyword evidence="4" id="KW-1185">Reference proteome</keyword>
<dbReference type="EMBL" id="JAQIPB010000009">
    <property type="protein sequence ID" value="MDA7418351.1"/>
    <property type="molecule type" value="Genomic_DNA"/>
</dbReference>
<dbReference type="RefSeq" id="WP_271429568.1">
    <property type="nucleotide sequence ID" value="NZ_JAQIPB010000009.1"/>
</dbReference>
<comment type="caution">
    <text evidence="3">The sequence shown here is derived from an EMBL/GenBank/DDBJ whole genome shotgun (WGS) entry which is preliminary data.</text>
</comment>